<reference evidence="3" key="1">
    <citation type="submission" date="2020-02" db="EMBL/GenBank/DDBJ databases">
        <authorList>
            <person name="Meier V. D."/>
        </authorList>
    </citation>
    <scope>NUCLEOTIDE SEQUENCE</scope>
    <source>
        <strain evidence="3">AVDCRST_MAG69</strain>
    </source>
</reference>
<organism evidence="3">
    <name type="scientific">uncultured Solirubrobacteraceae bacterium</name>
    <dbReference type="NCBI Taxonomy" id="1162706"/>
    <lineage>
        <taxon>Bacteria</taxon>
        <taxon>Bacillati</taxon>
        <taxon>Actinomycetota</taxon>
        <taxon>Thermoleophilia</taxon>
        <taxon>Solirubrobacterales</taxon>
        <taxon>Solirubrobacteraceae</taxon>
        <taxon>environmental samples</taxon>
    </lineage>
</organism>
<dbReference type="PANTHER" id="PTHR31350:SF21">
    <property type="entry name" value="F-BOX ONLY PROTEIN 21"/>
    <property type="match status" value="1"/>
</dbReference>
<sequence length="222" mass="23468">MNGEPTAFSTLARDPATPLDALALALAGAFRPVDAGAAMDALDALGAEIAIVASRASGSPVAEAETCAAVLGGRHGYLGDRAQYDDPRNSMLDAVIERRRGLPIVLSVVYAEAARRAGIPLRGVGLPGHFVVGHFGAEPPFLIDPFNGGRPVGDDVPRARLRPWTAPEIALRMLNNLVPAFERRGDLGAAIRAASMRLELPSAPALRETLELELRTLRARLN</sequence>
<evidence type="ECO:0000313" key="3">
    <source>
        <dbReference type="EMBL" id="CAA9481042.1"/>
    </source>
</evidence>
<dbReference type="AlphaFoldDB" id="A0A6J4RSJ0"/>
<comment type="similarity">
    <text evidence="1">Belongs to the UPF0162 family.</text>
</comment>
<dbReference type="PANTHER" id="PTHR31350">
    <property type="entry name" value="SI:DKEY-261L7.2"/>
    <property type="match status" value="1"/>
</dbReference>
<gene>
    <name evidence="3" type="ORF">AVDCRST_MAG69-775</name>
</gene>
<name>A0A6J4RSJ0_9ACTN</name>
<dbReference type="InterPro" id="IPR032698">
    <property type="entry name" value="SirB1_N"/>
</dbReference>
<feature type="domain" description="Protein SirB1 N-terminal" evidence="2">
    <location>
        <begin position="40"/>
        <end position="170"/>
    </location>
</feature>
<evidence type="ECO:0000256" key="1">
    <source>
        <dbReference type="ARBA" id="ARBA00007100"/>
    </source>
</evidence>
<dbReference type="Pfam" id="PF13369">
    <property type="entry name" value="Transglut_core2"/>
    <property type="match status" value="1"/>
</dbReference>
<protein>
    <submittedName>
        <fullName evidence="3">Protein sirB1</fullName>
    </submittedName>
</protein>
<dbReference type="EMBL" id="CADCVP010000098">
    <property type="protein sequence ID" value="CAA9481042.1"/>
    <property type="molecule type" value="Genomic_DNA"/>
</dbReference>
<accession>A0A6J4RSJ0</accession>
<evidence type="ECO:0000259" key="2">
    <source>
        <dbReference type="Pfam" id="PF13369"/>
    </source>
</evidence>
<proteinExistence type="inferred from homology"/>